<sequence length="329" mass="37080">MKVIDMHCDTIGGLYMQDKKGQDHQNILSNQMNIDLEKMEKGDYLAQCFAMFVPFNVENPFETCMEMIDRFYQEIEAHPDKIALARNGEELEQNAASGRMSAILTIEEGGVTKGNLAYLRDFYRLGVRMITLTWNFENGIGYPNFVRSEHPDFKSPNTKDGLTPFGIEMVKEMNRLGIIVDVSHLSDAGFYDVLKYTTGPFVASHSNARAVCNHCRNLTDDMIRELAKRGGVMGINYAADFLREVPEGEENFSYIADMVKHIKHIVEVGGIDCVGLGSDFDGIPQNLEMKDASYLPQLAQALAAEGFSEADIEKIFYKNVLRVFKEVTH</sequence>
<accession>A0A9D1HQ13</accession>
<dbReference type="AlphaFoldDB" id="A0A9D1HQ13"/>
<dbReference type="PANTHER" id="PTHR10443">
    <property type="entry name" value="MICROSOMAL DIPEPTIDASE"/>
    <property type="match status" value="1"/>
</dbReference>
<dbReference type="Gene3D" id="3.20.20.140">
    <property type="entry name" value="Metal-dependent hydrolases"/>
    <property type="match status" value="1"/>
</dbReference>
<name>A0A9D1HQ13_9FIRM</name>
<dbReference type="GO" id="GO:0070573">
    <property type="term" value="F:metallodipeptidase activity"/>
    <property type="evidence" value="ECO:0007669"/>
    <property type="project" value="InterPro"/>
</dbReference>
<dbReference type="PROSITE" id="PS51365">
    <property type="entry name" value="RENAL_DIPEPTIDASE_2"/>
    <property type="match status" value="1"/>
</dbReference>
<dbReference type="Proteomes" id="UP000824175">
    <property type="component" value="Unassembled WGS sequence"/>
</dbReference>
<reference evidence="1" key="2">
    <citation type="journal article" date="2021" name="PeerJ">
        <title>Extensive microbial diversity within the chicken gut microbiome revealed by metagenomics and culture.</title>
        <authorList>
            <person name="Gilroy R."/>
            <person name="Ravi A."/>
            <person name="Getino M."/>
            <person name="Pursley I."/>
            <person name="Horton D.L."/>
            <person name="Alikhan N.F."/>
            <person name="Baker D."/>
            <person name="Gharbi K."/>
            <person name="Hall N."/>
            <person name="Watson M."/>
            <person name="Adriaenssens E.M."/>
            <person name="Foster-Nyarko E."/>
            <person name="Jarju S."/>
            <person name="Secka A."/>
            <person name="Antonio M."/>
            <person name="Oren A."/>
            <person name="Chaudhuri R.R."/>
            <person name="La Ragione R."/>
            <person name="Hildebrand F."/>
            <person name="Pallen M.J."/>
        </authorList>
    </citation>
    <scope>NUCLEOTIDE SEQUENCE</scope>
    <source>
        <strain evidence="1">CHK195-11698</strain>
    </source>
</reference>
<dbReference type="PANTHER" id="PTHR10443:SF12">
    <property type="entry name" value="DIPEPTIDASE"/>
    <property type="match status" value="1"/>
</dbReference>
<protein>
    <submittedName>
        <fullName evidence="1">Dipeptidase</fullName>
    </submittedName>
</protein>
<dbReference type="InterPro" id="IPR008257">
    <property type="entry name" value="Pept_M19"/>
</dbReference>
<comment type="caution">
    <text evidence="1">The sequence shown here is derived from an EMBL/GenBank/DDBJ whole genome shotgun (WGS) entry which is preliminary data.</text>
</comment>
<evidence type="ECO:0000313" key="2">
    <source>
        <dbReference type="Proteomes" id="UP000824175"/>
    </source>
</evidence>
<reference evidence="1" key="1">
    <citation type="submission" date="2020-10" db="EMBL/GenBank/DDBJ databases">
        <authorList>
            <person name="Gilroy R."/>
        </authorList>
    </citation>
    <scope>NUCLEOTIDE SEQUENCE</scope>
    <source>
        <strain evidence="1">CHK195-11698</strain>
    </source>
</reference>
<dbReference type="GO" id="GO:0006508">
    <property type="term" value="P:proteolysis"/>
    <property type="evidence" value="ECO:0007669"/>
    <property type="project" value="InterPro"/>
</dbReference>
<proteinExistence type="predicted"/>
<dbReference type="SUPFAM" id="SSF51556">
    <property type="entry name" value="Metallo-dependent hydrolases"/>
    <property type="match status" value="1"/>
</dbReference>
<dbReference type="EMBL" id="DVMJ01000089">
    <property type="protein sequence ID" value="HIU14433.1"/>
    <property type="molecule type" value="Genomic_DNA"/>
</dbReference>
<gene>
    <name evidence="1" type="ORF">IAD15_10255</name>
</gene>
<dbReference type="Pfam" id="PF01244">
    <property type="entry name" value="Peptidase_M19"/>
    <property type="match status" value="1"/>
</dbReference>
<evidence type="ECO:0000313" key="1">
    <source>
        <dbReference type="EMBL" id="HIU14433.1"/>
    </source>
</evidence>
<dbReference type="CDD" id="cd01301">
    <property type="entry name" value="rDP_like"/>
    <property type="match status" value="1"/>
</dbReference>
<organism evidence="1 2">
    <name type="scientific">Candidatus Fimiplasma intestinipullorum</name>
    <dbReference type="NCBI Taxonomy" id="2840825"/>
    <lineage>
        <taxon>Bacteria</taxon>
        <taxon>Bacillati</taxon>
        <taxon>Bacillota</taxon>
        <taxon>Clostridia</taxon>
        <taxon>Eubacteriales</taxon>
        <taxon>Candidatus Fimiplasma</taxon>
    </lineage>
</organism>
<dbReference type="InterPro" id="IPR032466">
    <property type="entry name" value="Metal_Hydrolase"/>
</dbReference>